<dbReference type="Proteomes" id="UP000231139">
    <property type="component" value="Unassembled WGS sequence"/>
</dbReference>
<name>A0A2H0N0Y3_9BACT</name>
<protein>
    <recommendedName>
        <fullName evidence="4">Antitoxin</fullName>
    </recommendedName>
</protein>
<dbReference type="EMBL" id="PCWK01000028">
    <property type="protein sequence ID" value="PIR02548.1"/>
    <property type="molecule type" value="Genomic_DNA"/>
</dbReference>
<comment type="caution">
    <text evidence="2">The sequence shown here is derived from an EMBL/GenBank/DDBJ whole genome shotgun (WGS) entry which is preliminary data.</text>
</comment>
<proteinExistence type="inferred from homology"/>
<sequence length="79" mass="9233">MKEKEGKDYMIMNFDELKKIVEEEKVKIIVLEEGEPALVVMSFDEYKKSKGQAENSQESLENLPKELIEEPLKIEDLPF</sequence>
<reference evidence="2 3" key="1">
    <citation type="submission" date="2017-09" db="EMBL/GenBank/DDBJ databases">
        <title>Depth-based differentiation of microbial function through sediment-hosted aquifers and enrichment of novel symbionts in the deep terrestrial subsurface.</title>
        <authorList>
            <person name="Probst A.J."/>
            <person name="Ladd B."/>
            <person name="Jarett J.K."/>
            <person name="Geller-Mcgrath D.E."/>
            <person name="Sieber C.M."/>
            <person name="Emerson J.B."/>
            <person name="Anantharaman K."/>
            <person name="Thomas B.C."/>
            <person name="Malmstrom R."/>
            <person name="Stieglmeier M."/>
            <person name="Klingl A."/>
            <person name="Woyke T."/>
            <person name="Ryan C.M."/>
            <person name="Banfield J.F."/>
        </authorList>
    </citation>
    <scope>NUCLEOTIDE SEQUENCE [LARGE SCALE GENOMIC DNA]</scope>
    <source>
        <strain evidence="2">CG11_big_fil_rev_8_21_14_0_20_35_11</strain>
    </source>
</reference>
<evidence type="ECO:0000313" key="2">
    <source>
        <dbReference type="EMBL" id="PIR02548.1"/>
    </source>
</evidence>
<accession>A0A2H0N0Y3</accession>
<dbReference type="SUPFAM" id="SSF143120">
    <property type="entry name" value="YefM-like"/>
    <property type="match status" value="1"/>
</dbReference>
<evidence type="ECO:0000313" key="3">
    <source>
        <dbReference type="Proteomes" id="UP000231139"/>
    </source>
</evidence>
<organism evidence="2 3">
    <name type="scientific">Candidatus Nealsonbacteria bacterium CG11_big_fil_rev_8_21_14_0_20_35_11</name>
    <dbReference type="NCBI Taxonomy" id="1974713"/>
    <lineage>
        <taxon>Bacteria</taxon>
        <taxon>Candidatus Nealsoniibacteriota</taxon>
    </lineage>
</organism>
<dbReference type="AlphaFoldDB" id="A0A2H0N0Y3"/>
<comment type="similarity">
    <text evidence="1">Belongs to the phD/YefM antitoxin family.</text>
</comment>
<evidence type="ECO:0000256" key="1">
    <source>
        <dbReference type="ARBA" id="ARBA00009981"/>
    </source>
</evidence>
<evidence type="ECO:0008006" key="4">
    <source>
        <dbReference type="Google" id="ProtNLM"/>
    </source>
</evidence>
<dbReference type="InterPro" id="IPR036165">
    <property type="entry name" value="YefM-like_sf"/>
</dbReference>
<gene>
    <name evidence="2" type="ORF">COV62_01215</name>
</gene>